<evidence type="ECO:0000259" key="5">
    <source>
        <dbReference type="PROSITE" id="PS51194"/>
    </source>
</evidence>
<dbReference type="Pfam" id="PF00270">
    <property type="entry name" value="DEAD"/>
    <property type="match status" value="1"/>
</dbReference>
<dbReference type="Proteomes" id="UP001642464">
    <property type="component" value="Unassembled WGS sequence"/>
</dbReference>
<dbReference type="EMBL" id="CAXAMM010008446">
    <property type="protein sequence ID" value="CAK9017341.1"/>
    <property type="molecule type" value="Genomic_DNA"/>
</dbReference>
<keyword evidence="6" id="KW-0347">Helicase</keyword>
<keyword evidence="6" id="KW-0378">Hydrolase</keyword>
<dbReference type="Gene3D" id="3.40.50.300">
    <property type="entry name" value="P-loop containing nucleotide triphosphate hydrolases"/>
    <property type="match status" value="2"/>
</dbReference>
<dbReference type="PROSITE" id="PS51194">
    <property type="entry name" value="HELICASE_CTER"/>
    <property type="match status" value="1"/>
</dbReference>
<dbReference type="InterPro" id="IPR011709">
    <property type="entry name" value="DEAD-box_helicase_OB_fold"/>
</dbReference>
<feature type="compositionally biased region" description="Polar residues" evidence="3">
    <location>
        <begin position="126"/>
        <end position="137"/>
    </location>
</feature>
<evidence type="ECO:0000313" key="7">
    <source>
        <dbReference type="Proteomes" id="UP001642464"/>
    </source>
</evidence>
<dbReference type="CDD" id="cd18791">
    <property type="entry name" value="SF2_C_RHA"/>
    <property type="match status" value="1"/>
</dbReference>
<dbReference type="CDD" id="cd17917">
    <property type="entry name" value="DEXHc_RHA-like"/>
    <property type="match status" value="1"/>
</dbReference>
<dbReference type="InterPro" id="IPR001650">
    <property type="entry name" value="Helicase_C-like"/>
</dbReference>
<protein>
    <submittedName>
        <fullName evidence="6">DExH-box ATP-dependent RNA helicase DExH1</fullName>
    </submittedName>
</protein>
<reference evidence="6 7" key="1">
    <citation type="submission" date="2024-02" db="EMBL/GenBank/DDBJ databases">
        <authorList>
            <person name="Chen Y."/>
            <person name="Shah S."/>
            <person name="Dougan E. K."/>
            <person name="Thang M."/>
            <person name="Chan C."/>
        </authorList>
    </citation>
    <scope>NUCLEOTIDE SEQUENCE [LARGE SCALE GENOMIC DNA]</scope>
</reference>
<dbReference type="Pfam" id="PF04408">
    <property type="entry name" value="WHD_HA2"/>
    <property type="match status" value="1"/>
</dbReference>
<sequence>MSKGRGQCAAKGKSYEKGRTSGKGPPLDDYFELKSSKVTLGEESRDEILALIAQFRQGPKPKKEVKSDGQGEKEDERGESSEEMEEDPLMSNREKRKQQIRLKKNLMKQLLEEDKREAGEEKGRKTTVNSKPDSSHVQVRVFYRDERKPSDKKKGPELIRRGAADAVEEFLELAKKKLQINGKKKLWAYKQGEMQTPLEKTADLADNSVLVISMREITSSDVPEEVTEKEPSASQGPETTGEKPLETAPSMPNLEAVRAAYAQRAVSAAPPLTKAERQSISEELLKSWEAYEERGDLLRSRSNLPAAEVRAPFLEALAAHQVVVVAGETGSGKTTQCPNFILEAASATGRGGDVSIICTQPRRIAAVGVATRVAEERGETVGGHVGYAVRLDSRSTRYTRLLFCTTGVLLNRLNASPDLEGVTHIVLDEVHERSLHTDFLLTILRELLYRRPDLKLVLMSATMQQSIFSDYFGGLVDGDEPRVPVINVCGRTYPVTVRYEGQAQAASKGSPIGPVRAETVDVEDAEFEAEVKRQYGRGAKEIRISPAVQSSADLRQIANLCAAILTGKYEPDEDGQEERGGAGGAILVFLPGHAEIENCISQLKGQRGIGDRAWILPLHGSMSVQQQQRVFKRPPAGQRKIIVSTNIAETSITIDDVTHVIDSCHVKETRFSPQSSTSVFSTVWVSQAAAKQRAGRAGRTRPGVCWRLCRQDFMEKELPKHTLCEMQRTPLEELVLQLRLLELGDHPGDFLRRAPEPPALEAVERAIRALVAIGALENDSQLRLTPLGFHLAHMPVDARIGKMLVYGSLCKCLAPILTIAACLSQRSPFIRNFNRTKEELQVQERRNVWGELHSDQLAAAKAYDKYHEQRRQGRENAWAVCDRFGLSSSTLDDVAQLRQQFLRHLAETGFADAEAGEDGGDQVNVHQSNLSLVRCVMCAGLFPNVAQVQRQSNARGTYHIFVSRQRERCAPHPSSLNFRQGNEFAANHGWLLFHDKVKTSQVYLHDTTLIGSLPILLFGGDLKILAKARLGGMKQPRHPCSIK</sequence>
<evidence type="ECO:0000256" key="1">
    <source>
        <dbReference type="ARBA" id="ARBA00022741"/>
    </source>
</evidence>
<gene>
    <name evidence="6" type="ORF">SCF082_LOCUS13591</name>
</gene>
<proteinExistence type="predicted"/>
<dbReference type="InterPro" id="IPR007502">
    <property type="entry name" value="Helicase-assoc_dom"/>
</dbReference>
<dbReference type="Gene3D" id="1.20.120.1080">
    <property type="match status" value="1"/>
</dbReference>
<dbReference type="PANTHER" id="PTHR18934">
    <property type="entry name" value="ATP-DEPENDENT RNA HELICASE"/>
    <property type="match status" value="1"/>
</dbReference>
<feature type="compositionally biased region" description="Basic and acidic residues" evidence="3">
    <location>
        <begin position="142"/>
        <end position="159"/>
    </location>
</feature>
<name>A0ABP0JS96_9DINO</name>
<feature type="region of interest" description="Disordered" evidence="3">
    <location>
        <begin position="1"/>
        <end position="30"/>
    </location>
</feature>
<evidence type="ECO:0000256" key="3">
    <source>
        <dbReference type="SAM" id="MobiDB-lite"/>
    </source>
</evidence>
<dbReference type="PROSITE" id="PS51192">
    <property type="entry name" value="HELICASE_ATP_BIND_1"/>
    <property type="match status" value="1"/>
</dbReference>
<dbReference type="SUPFAM" id="SSF52540">
    <property type="entry name" value="P-loop containing nucleoside triphosphate hydrolases"/>
    <property type="match status" value="1"/>
</dbReference>
<feature type="domain" description="Helicase ATP-binding" evidence="4">
    <location>
        <begin position="314"/>
        <end position="481"/>
    </location>
</feature>
<evidence type="ECO:0000259" key="4">
    <source>
        <dbReference type="PROSITE" id="PS51192"/>
    </source>
</evidence>
<feature type="region of interest" description="Disordered" evidence="3">
    <location>
        <begin position="51"/>
        <end position="159"/>
    </location>
</feature>
<dbReference type="GO" id="GO:0004386">
    <property type="term" value="F:helicase activity"/>
    <property type="evidence" value="ECO:0007669"/>
    <property type="project" value="UniProtKB-KW"/>
</dbReference>
<comment type="caution">
    <text evidence="6">The sequence shown here is derived from an EMBL/GenBank/DDBJ whole genome shotgun (WGS) entry which is preliminary data.</text>
</comment>
<accession>A0ABP0JS96</accession>
<dbReference type="InterPro" id="IPR014001">
    <property type="entry name" value="Helicase_ATP-bd"/>
</dbReference>
<dbReference type="SMART" id="SM00847">
    <property type="entry name" value="HA2"/>
    <property type="match status" value="1"/>
</dbReference>
<dbReference type="Pfam" id="PF07717">
    <property type="entry name" value="OB_NTP_bind"/>
    <property type="match status" value="1"/>
</dbReference>
<dbReference type="SMART" id="SM00490">
    <property type="entry name" value="HELICc"/>
    <property type="match status" value="1"/>
</dbReference>
<evidence type="ECO:0000256" key="2">
    <source>
        <dbReference type="ARBA" id="ARBA00022840"/>
    </source>
</evidence>
<feature type="region of interest" description="Disordered" evidence="3">
    <location>
        <begin position="219"/>
        <end position="248"/>
    </location>
</feature>
<dbReference type="PANTHER" id="PTHR18934:SF145">
    <property type="entry name" value="ATP-DEPENDENT RNA HELICASE DHX57-RELATED"/>
    <property type="match status" value="1"/>
</dbReference>
<dbReference type="Pfam" id="PF21010">
    <property type="entry name" value="HA2_C"/>
    <property type="match status" value="1"/>
</dbReference>
<dbReference type="SMART" id="SM00487">
    <property type="entry name" value="DEXDc"/>
    <property type="match status" value="1"/>
</dbReference>
<feature type="domain" description="Helicase C-terminal" evidence="5">
    <location>
        <begin position="559"/>
        <end position="742"/>
    </location>
</feature>
<dbReference type="InterPro" id="IPR048333">
    <property type="entry name" value="HA2_WH"/>
</dbReference>
<keyword evidence="1" id="KW-0547">Nucleotide-binding</keyword>
<dbReference type="InterPro" id="IPR027417">
    <property type="entry name" value="P-loop_NTPase"/>
</dbReference>
<organism evidence="6 7">
    <name type="scientific">Durusdinium trenchii</name>
    <dbReference type="NCBI Taxonomy" id="1381693"/>
    <lineage>
        <taxon>Eukaryota</taxon>
        <taxon>Sar</taxon>
        <taxon>Alveolata</taxon>
        <taxon>Dinophyceae</taxon>
        <taxon>Suessiales</taxon>
        <taxon>Symbiodiniaceae</taxon>
        <taxon>Durusdinium</taxon>
    </lineage>
</organism>
<dbReference type="InterPro" id="IPR011545">
    <property type="entry name" value="DEAD/DEAH_box_helicase_dom"/>
</dbReference>
<evidence type="ECO:0000313" key="6">
    <source>
        <dbReference type="EMBL" id="CAK9017341.1"/>
    </source>
</evidence>
<keyword evidence="2" id="KW-0067">ATP-binding</keyword>
<dbReference type="Pfam" id="PF00271">
    <property type="entry name" value="Helicase_C"/>
    <property type="match status" value="1"/>
</dbReference>
<keyword evidence="7" id="KW-1185">Reference proteome</keyword>
<feature type="compositionally biased region" description="Basic and acidic residues" evidence="3">
    <location>
        <begin position="61"/>
        <end position="80"/>
    </location>
</feature>
<feature type="compositionally biased region" description="Basic and acidic residues" evidence="3">
    <location>
        <begin position="110"/>
        <end position="124"/>
    </location>
</feature>
<feature type="compositionally biased region" description="Basic residues" evidence="3">
    <location>
        <begin position="94"/>
        <end position="106"/>
    </location>
</feature>